<gene>
    <name evidence="1" type="ORF">TELCIR_10811</name>
</gene>
<evidence type="ECO:0000313" key="1">
    <source>
        <dbReference type="EMBL" id="PIO67440.1"/>
    </source>
</evidence>
<dbReference type="EMBL" id="KZ347594">
    <property type="protein sequence ID" value="PIO67440.1"/>
    <property type="molecule type" value="Genomic_DNA"/>
</dbReference>
<sequence>MGTRLPSAGRDIDPMLAGNTTAISTMAHRQDIAGSVLYIWSGSYVDFVKIHL</sequence>
<accession>A0A2G9UDB1</accession>
<evidence type="ECO:0000313" key="2">
    <source>
        <dbReference type="Proteomes" id="UP000230423"/>
    </source>
</evidence>
<dbReference type="Proteomes" id="UP000230423">
    <property type="component" value="Unassembled WGS sequence"/>
</dbReference>
<reference evidence="1 2" key="1">
    <citation type="submission" date="2015-09" db="EMBL/GenBank/DDBJ databases">
        <title>Draft genome of the parasitic nematode Teladorsagia circumcincta isolate WARC Sus (inbred).</title>
        <authorList>
            <person name="Mitreva M."/>
        </authorList>
    </citation>
    <scope>NUCLEOTIDE SEQUENCE [LARGE SCALE GENOMIC DNA]</scope>
    <source>
        <strain evidence="1 2">S</strain>
    </source>
</reference>
<name>A0A2G9UDB1_TELCI</name>
<dbReference type="AlphaFoldDB" id="A0A2G9UDB1"/>
<proteinExistence type="predicted"/>
<protein>
    <submittedName>
        <fullName evidence="1">Uncharacterized protein</fullName>
    </submittedName>
</protein>
<organism evidence="1 2">
    <name type="scientific">Teladorsagia circumcincta</name>
    <name type="common">Brown stomach worm</name>
    <name type="synonym">Ostertagia circumcincta</name>
    <dbReference type="NCBI Taxonomy" id="45464"/>
    <lineage>
        <taxon>Eukaryota</taxon>
        <taxon>Metazoa</taxon>
        <taxon>Ecdysozoa</taxon>
        <taxon>Nematoda</taxon>
        <taxon>Chromadorea</taxon>
        <taxon>Rhabditida</taxon>
        <taxon>Rhabditina</taxon>
        <taxon>Rhabditomorpha</taxon>
        <taxon>Strongyloidea</taxon>
        <taxon>Trichostrongylidae</taxon>
        <taxon>Teladorsagia</taxon>
    </lineage>
</organism>
<keyword evidence="2" id="KW-1185">Reference proteome</keyword>